<evidence type="ECO:0000313" key="1">
    <source>
        <dbReference type="EMBL" id="SMQ45083.1"/>
    </source>
</evidence>
<dbReference type="InterPro" id="IPR038883">
    <property type="entry name" value="AN11006-like"/>
</dbReference>
<dbReference type="AlphaFoldDB" id="A0A1X7RCE8"/>
<proteinExistence type="predicted"/>
<dbReference type="PANTHER" id="PTHR42085">
    <property type="entry name" value="F-BOX DOMAIN-CONTAINING PROTEIN"/>
    <property type="match status" value="1"/>
</dbReference>
<organism evidence="1 2">
    <name type="scientific">Zymoseptoria tritici (strain ST99CH_3D7)</name>
    <dbReference type="NCBI Taxonomy" id="1276538"/>
    <lineage>
        <taxon>Eukaryota</taxon>
        <taxon>Fungi</taxon>
        <taxon>Dikarya</taxon>
        <taxon>Ascomycota</taxon>
        <taxon>Pezizomycotina</taxon>
        <taxon>Dothideomycetes</taxon>
        <taxon>Dothideomycetidae</taxon>
        <taxon>Mycosphaerellales</taxon>
        <taxon>Mycosphaerellaceae</taxon>
        <taxon>Zymoseptoria</taxon>
    </lineage>
</organism>
<keyword evidence="2" id="KW-1185">Reference proteome</keyword>
<dbReference type="Proteomes" id="UP000215127">
    <property type="component" value="Chromosome 1"/>
</dbReference>
<accession>A0A1X7RCE8</accession>
<protein>
    <recommendedName>
        <fullName evidence="3">F-box domain-containing protein</fullName>
    </recommendedName>
</protein>
<dbReference type="PANTHER" id="PTHR42085:SF2">
    <property type="entry name" value="F-BOX DOMAIN-CONTAINING PROTEIN"/>
    <property type="match status" value="1"/>
</dbReference>
<reference evidence="1 2" key="1">
    <citation type="submission" date="2016-06" db="EMBL/GenBank/DDBJ databases">
        <authorList>
            <person name="Kjaerup R.B."/>
            <person name="Dalgaard T.S."/>
            <person name="Juul-Madsen H.R."/>
        </authorList>
    </citation>
    <scope>NUCLEOTIDE SEQUENCE [LARGE SCALE GENOMIC DNA]</scope>
</reference>
<gene>
    <name evidence="1" type="ORF">ZT3D7_G227</name>
</gene>
<evidence type="ECO:0000313" key="2">
    <source>
        <dbReference type="Proteomes" id="UP000215127"/>
    </source>
</evidence>
<sequence>MPKARKSASGATSVVSSAMSSRLPSRAASPSAPRQRFRFFDLPAELRVRIYEDLLLMPEPVDLDPMNYRVIHPRLALFLVSRRMHEEAYRVFYAQPLRLFPFHGRFFETKKPLLTRLPARYRQVVNTIELRLGPGWSRPPKCQNVKPALGLMDCTNLRNMKILVQTDPSDTVFNGFRGRGATEDTYKWFCIDLLSGILEQVPSLETIEIDAWVKKDMPLVTALRRKVEEANKRLVWGRCLREREASEGSAERVALDGALASLSISNEAPRLVHVHA</sequence>
<evidence type="ECO:0008006" key="3">
    <source>
        <dbReference type="Google" id="ProtNLM"/>
    </source>
</evidence>
<dbReference type="EMBL" id="LT853692">
    <property type="protein sequence ID" value="SMQ45083.1"/>
    <property type="molecule type" value="Genomic_DNA"/>
</dbReference>
<name>A0A1X7RCE8_ZYMT9</name>